<gene>
    <name evidence="1" type="ORF">ETSY2_13615</name>
</gene>
<keyword evidence="2" id="KW-1185">Reference proteome</keyword>
<evidence type="ECO:0000313" key="2">
    <source>
        <dbReference type="Proteomes" id="UP000019140"/>
    </source>
</evidence>
<sequence length="71" mass="8223">MAPVQTAYVISLDLDPIITTLLHIFKEAAEDWPAANFWYELLTAFLDAVEYSYISINMTLLDDIQYTFHHV</sequence>
<organism evidence="1 2">
    <name type="scientific">Candidatus Entotheonella gemina</name>
    <dbReference type="NCBI Taxonomy" id="1429439"/>
    <lineage>
        <taxon>Bacteria</taxon>
        <taxon>Pseudomonadati</taxon>
        <taxon>Nitrospinota/Tectimicrobiota group</taxon>
        <taxon>Candidatus Tectimicrobiota</taxon>
        <taxon>Candidatus Entotheonellia</taxon>
        <taxon>Candidatus Entotheonellales</taxon>
        <taxon>Candidatus Entotheonellaceae</taxon>
        <taxon>Candidatus Entotheonella</taxon>
    </lineage>
</organism>
<proteinExistence type="predicted"/>
<reference evidence="1 2" key="1">
    <citation type="journal article" date="2014" name="Nature">
        <title>An environmental bacterial taxon with a large and distinct metabolic repertoire.</title>
        <authorList>
            <person name="Wilson M.C."/>
            <person name="Mori T."/>
            <person name="Ruckert C."/>
            <person name="Uria A.R."/>
            <person name="Helf M.J."/>
            <person name="Takada K."/>
            <person name="Gernert C."/>
            <person name="Steffens U.A."/>
            <person name="Heycke N."/>
            <person name="Schmitt S."/>
            <person name="Rinke C."/>
            <person name="Helfrich E.J."/>
            <person name="Brachmann A.O."/>
            <person name="Gurgui C."/>
            <person name="Wakimoto T."/>
            <person name="Kracht M."/>
            <person name="Crusemann M."/>
            <person name="Hentschel U."/>
            <person name="Abe I."/>
            <person name="Matsunaga S."/>
            <person name="Kalinowski J."/>
            <person name="Takeyama H."/>
            <person name="Piel J."/>
        </authorList>
    </citation>
    <scope>NUCLEOTIDE SEQUENCE [LARGE SCALE GENOMIC DNA]</scope>
    <source>
        <strain evidence="2">TSY2</strain>
    </source>
</reference>
<comment type="caution">
    <text evidence="1">The sequence shown here is derived from an EMBL/GenBank/DDBJ whole genome shotgun (WGS) entry which is preliminary data.</text>
</comment>
<dbReference type="HOGENOM" id="CLU_2732494_0_0_7"/>
<dbReference type="EMBL" id="AZHX01000546">
    <property type="protein sequence ID" value="ETX07025.1"/>
    <property type="molecule type" value="Genomic_DNA"/>
</dbReference>
<evidence type="ECO:0000313" key="1">
    <source>
        <dbReference type="EMBL" id="ETX07025.1"/>
    </source>
</evidence>
<name>W4MA15_9BACT</name>
<dbReference type="AlphaFoldDB" id="W4MA15"/>
<dbReference type="Proteomes" id="UP000019140">
    <property type="component" value="Unassembled WGS sequence"/>
</dbReference>
<protein>
    <submittedName>
        <fullName evidence="1">Uncharacterized protein</fullName>
    </submittedName>
</protein>
<accession>W4MA15</accession>